<reference evidence="2" key="1">
    <citation type="submission" date="2020-07" db="EMBL/GenBank/DDBJ databases">
        <title>Clarias magur genome sequencing, assembly and annotation.</title>
        <authorList>
            <person name="Kushwaha B."/>
            <person name="Kumar R."/>
            <person name="Das P."/>
            <person name="Joshi C.G."/>
            <person name="Kumar D."/>
            <person name="Nagpure N.S."/>
            <person name="Pandey M."/>
            <person name="Agarwal S."/>
            <person name="Srivastava S."/>
            <person name="Singh M."/>
            <person name="Sahoo L."/>
            <person name="Jayasankar P."/>
            <person name="Meher P.K."/>
            <person name="Koringa P.G."/>
            <person name="Iquebal M.A."/>
            <person name="Das S.P."/>
            <person name="Bit A."/>
            <person name="Patnaik S."/>
            <person name="Patel N."/>
            <person name="Shah T.M."/>
            <person name="Hinsu A."/>
            <person name="Jena J.K."/>
        </authorList>
    </citation>
    <scope>NUCLEOTIDE SEQUENCE</scope>
    <source>
        <strain evidence="2">CIFAMagur01</strain>
        <tissue evidence="2">Testis</tissue>
    </source>
</reference>
<feature type="non-terminal residue" evidence="2">
    <location>
        <position position="1"/>
    </location>
</feature>
<dbReference type="AlphaFoldDB" id="A0A8J4XE22"/>
<name>A0A8J4XE22_CLAMG</name>
<evidence type="ECO:0000313" key="2">
    <source>
        <dbReference type="EMBL" id="KAF5900690.1"/>
    </source>
</evidence>
<protein>
    <submittedName>
        <fullName evidence="2">Uncharacterized protein</fullName>
    </submittedName>
</protein>
<evidence type="ECO:0000256" key="1">
    <source>
        <dbReference type="SAM" id="MobiDB-lite"/>
    </source>
</evidence>
<feature type="region of interest" description="Disordered" evidence="1">
    <location>
        <begin position="32"/>
        <end position="52"/>
    </location>
</feature>
<organism evidence="2 3">
    <name type="scientific">Clarias magur</name>
    <name type="common">Asian catfish</name>
    <name type="synonym">Macropteronotus magur</name>
    <dbReference type="NCBI Taxonomy" id="1594786"/>
    <lineage>
        <taxon>Eukaryota</taxon>
        <taxon>Metazoa</taxon>
        <taxon>Chordata</taxon>
        <taxon>Craniata</taxon>
        <taxon>Vertebrata</taxon>
        <taxon>Euteleostomi</taxon>
        <taxon>Actinopterygii</taxon>
        <taxon>Neopterygii</taxon>
        <taxon>Teleostei</taxon>
        <taxon>Ostariophysi</taxon>
        <taxon>Siluriformes</taxon>
        <taxon>Clariidae</taxon>
        <taxon>Clarias</taxon>
    </lineage>
</organism>
<accession>A0A8J4XE22</accession>
<sequence length="52" mass="5843">QGGTQISLKIKMKRQRSGELWEIVSVREENTVDESKSCGSYEDPLTTQSLAE</sequence>
<keyword evidence="3" id="KW-1185">Reference proteome</keyword>
<evidence type="ECO:0000313" key="3">
    <source>
        <dbReference type="Proteomes" id="UP000727407"/>
    </source>
</evidence>
<comment type="caution">
    <text evidence="2">The sequence shown here is derived from an EMBL/GenBank/DDBJ whole genome shotgun (WGS) entry which is preliminary data.</text>
</comment>
<feature type="non-terminal residue" evidence="2">
    <location>
        <position position="52"/>
    </location>
</feature>
<dbReference type="Proteomes" id="UP000727407">
    <property type="component" value="Unassembled WGS sequence"/>
</dbReference>
<gene>
    <name evidence="2" type="ORF">DAT39_009571</name>
</gene>
<dbReference type="OrthoDB" id="8914699at2759"/>
<proteinExistence type="predicted"/>
<dbReference type="EMBL" id="QNUK01000129">
    <property type="protein sequence ID" value="KAF5900690.1"/>
    <property type="molecule type" value="Genomic_DNA"/>
</dbReference>